<keyword evidence="3" id="KW-1185">Reference proteome</keyword>
<reference evidence="2 4" key="2">
    <citation type="journal article" date="2014" name="Int. J. Syst. Evol. Microbiol.">
        <title>Complete genome sequence of Corynebacterium casei LMG S-19264T (=DSM 44701T), isolated from a smear-ripened cheese.</title>
        <authorList>
            <consortium name="US DOE Joint Genome Institute (JGI-PGF)"/>
            <person name="Walter F."/>
            <person name="Albersmeier A."/>
            <person name="Kalinowski J."/>
            <person name="Ruckert C."/>
        </authorList>
    </citation>
    <scope>NUCLEOTIDE SEQUENCE [LARGE SCALE GENOMIC DNA]</scope>
    <source>
        <strain evidence="2 4">CCM 8635</strain>
    </source>
</reference>
<accession>N9R1C5</accession>
<evidence type="ECO:0000313" key="4">
    <source>
        <dbReference type="Proteomes" id="UP000652691"/>
    </source>
</evidence>
<evidence type="ECO:0000313" key="1">
    <source>
        <dbReference type="EMBL" id="ENX36096.1"/>
    </source>
</evidence>
<dbReference type="STRING" id="1217698.F888_03423"/>
<gene>
    <name evidence="1" type="ORF">F888_03423</name>
    <name evidence="2" type="ORF">GCM10007354_26690</name>
</gene>
<dbReference type="Proteomes" id="UP000652691">
    <property type="component" value="Unassembled WGS sequence"/>
</dbReference>
<comment type="caution">
    <text evidence="1">The sequence shown here is derived from an EMBL/GenBank/DDBJ whole genome shotgun (WGS) entry which is preliminary data.</text>
</comment>
<reference evidence="2" key="3">
    <citation type="submission" date="2024-03" db="EMBL/GenBank/DDBJ databases">
        <authorList>
            <person name="Sun Q."/>
            <person name="Sedlacek I."/>
        </authorList>
    </citation>
    <scope>NUCLEOTIDE SEQUENCE</scope>
    <source>
        <strain evidence="2">CCM 8635</strain>
    </source>
</reference>
<evidence type="ECO:0000313" key="2">
    <source>
        <dbReference type="EMBL" id="GGH40274.1"/>
    </source>
</evidence>
<organism evidence="1 3">
    <name type="scientific">Acinetobacter courvalinii</name>
    <dbReference type="NCBI Taxonomy" id="280147"/>
    <lineage>
        <taxon>Bacteria</taxon>
        <taxon>Pseudomonadati</taxon>
        <taxon>Pseudomonadota</taxon>
        <taxon>Gammaproteobacteria</taxon>
        <taxon>Moraxellales</taxon>
        <taxon>Moraxellaceae</taxon>
        <taxon>Acinetobacter</taxon>
    </lineage>
</organism>
<proteinExistence type="predicted"/>
<dbReference type="Proteomes" id="UP000013200">
    <property type="component" value="Unassembled WGS sequence"/>
</dbReference>
<evidence type="ECO:0000313" key="3">
    <source>
        <dbReference type="Proteomes" id="UP000013200"/>
    </source>
</evidence>
<name>N9R1C5_9GAMM</name>
<dbReference type="EMBL" id="BMDA01000003">
    <property type="protein sequence ID" value="GGH40274.1"/>
    <property type="molecule type" value="Genomic_DNA"/>
</dbReference>
<reference evidence="1 3" key="1">
    <citation type="submission" date="2013-02" db="EMBL/GenBank/DDBJ databases">
        <title>The Genome Sequence of Acinetobacter sp. NIPH 3623.</title>
        <authorList>
            <consortium name="The Broad Institute Genome Sequencing Platform"/>
            <consortium name="The Broad Institute Genome Sequencing Center for Infectious Disease"/>
            <person name="Cerqueira G."/>
            <person name="Feldgarden M."/>
            <person name="Courvalin P."/>
            <person name="Perichon B."/>
            <person name="Grillot-Courvalin C."/>
            <person name="Clermont D."/>
            <person name="Rocha E."/>
            <person name="Yoon E.-J."/>
            <person name="Nemec A."/>
            <person name="Walker B."/>
            <person name="Young S.K."/>
            <person name="Zeng Q."/>
            <person name="Gargeya S."/>
            <person name="Fitzgerald M."/>
            <person name="Haas B."/>
            <person name="Abouelleil A."/>
            <person name="Alvarado L."/>
            <person name="Arachchi H.M."/>
            <person name="Berlin A.M."/>
            <person name="Chapman S.B."/>
            <person name="Dewar J."/>
            <person name="Goldberg J."/>
            <person name="Griggs A."/>
            <person name="Gujja S."/>
            <person name="Hansen M."/>
            <person name="Howarth C."/>
            <person name="Imamovic A."/>
            <person name="Larimer J."/>
            <person name="McCowan C."/>
            <person name="Murphy C."/>
            <person name="Neiman D."/>
            <person name="Pearson M."/>
            <person name="Priest M."/>
            <person name="Roberts A."/>
            <person name="Saif S."/>
            <person name="Shea T."/>
            <person name="Sisk P."/>
            <person name="Sykes S."/>
            <person name="Wortman J."/>
            <person name="Nusbaum C."/>
            <person name="Birren B."/>
        </authorList>
    </citation>
    <scope>NUCLEOTIDE SEQUENCE [LARGE SCALE GENOMIC DNA]</scope>
    <source>
        <strain evidence="1 3">NIPH 3623</strain>
    </source>
</reference>
<dbReference type="HOGENOM" id="CLU_2344907_0_0_6"/>
<dbReference type="AlphaFoldDB" id="N9R1C5"/>
<sequence>MYMLNVQIIRFVDSSFPGWVECLLTDTSNRQWFFIDKVPVFTEMNLHETSSYPQHGQIACEIIHLWTEQDGQKRCIITTEQPWGISAKDGEVEFEVFYDQLK</sequence>
<protein>
    <submittedName>
        <fullName evidence="1">Uncharacterized protein</fullName>
    </submittedName>
</protein>
<dbReference type="PATRIC" id="fig|1217698.3.peg.3335"/>
<dbReference type="EMBL" id="APSA01000017">
    <property type="protein sequence ID" value="ENX36096.1"/>
    <property type="molecule type" value="Genomic_DNA"/>
</dbReference>